<name>A0ABU5H5N5_9BACT</name>
<dbReference type="GO" id="GO:0006508">
    <property type="term" value="P:proteolysis"/>
    <property type="evidence" value="ECO:0007669"/>
    <property type="project" value="UniProtKB-KW"/>
</dbReference>
<dbReference type="InterPro" id="IPR036628">
    <property type="entry name" value="Clp_N_dom_sf"/>
</dbReference>
<dbReference type="InterPro" id="IPR001270">
    <property type="entry name" value="ClpA/B"/>
</dbReference>
<dbReference type="SUPFAM" id="SSF52540">
    <property type="entry name" value="P-loop containing nucleoside triphosphate hydrolases"/>
    <property type="match status" value="2"/>
</dbReference>
<dbReference type="GO" id="GO:0008233">
    <property type="term" value="F:peptidase activity"/>
    <property type="evidence" value="ECO:0007669"/>
    <property type="project" value="UniProtKB-KW"/>
</dbReference>
<evidence type="ECO:0000256" key="3">
    <source>
        <dbReference type="ARBA" id="ARBA00022840"/>
    </source>
</evidence>
<feature type="domain" description="Clp R" evidence="8">
    <location>
        <begin position="1"/>
        <end position="68"/>
    </location>
</feature>
<dbReference type="EMBL" id="JAXIVS010000006">
    <property type="protein sequence ID" value="MDY7228801.1"/>
    <property type="molecule type" value="Genomic_DNA"/>
</dbReference>
<dbReference type="InterPro" id="IPR019489">
    <property type="entry name" value="Clp_ATPase_C"/>
</dbReference>
<organism evidence="9 10">
    <name type="scientific">Hyalangium rubrum</name>
    <dbReference type="NCBI Taxonomy" id="3103134"/>
    <lineage>
        <taxon>Bacteria</taxon>
        <taxon>Pseudomonadati</taxon>
        <taxon>Myxococcota</taxon>
        <taxon>Myxococcia</taxon>
        <taxon>Myxococcales</taxon>
        <taxon>Cystobacterineae</taxon>
        <taxon>Archangiaceae</taxon>
        <taxon>Hyalangium</taxon>
    </lineage>
</organism>
<dbReference type="Pfam" id="PF07724">
    <property type="entry name" value="AAA_2"/>
    <property type="match status" value="1"/>
</dbReference>
<evidence type="ECO:0000256" key="4">
    <source>
        <dbReference type="ARBA" id="ARBA00023186"/>
    </source>
</evidence>
<comment type="similarity">
    <text evidence="6">Belongs to the ClpA/ClpB family.</text>
</comment>
<dbReference type="Pfam" id="PF00004">
    <property type="entry name" value="AAA"/>
    <property type="match status" value="1"/>
</dbReference>
<dbReference type="InterPro" id="IPR028299">
    <property type="entry name" value="ClpA/B_CS2"/>
</dbReference>
<dbReference type="Gene3D" id="3.40.50.300">
    <property type="entry name" value="P-loop containing nucleotide triphosphate hydrolases"/>
    <property type="match status" value="2"/>
</dbReference>
<keyword evidence="9" id="KW-0378">Hydrolase</keyword>
<keyword evidence="3 6" id="KW-0067">ATP-binding</keyword>
<dbReference type="PANTHER" id="PTHR11638:SF111">
    <property type="entry name" value="ATP-DEPENDENT CLP PROTEASE ATP-BINDING SUBUNIT CLPA"/>
    <property type="match status" value="1"/>
</dbReference>
<evidence type="ECO:0000259" key="8">
    <source>
        <dbReference type="PROSITE" id="PS51903"/>
    </source>
</evidence>
<dbReference type="InterPro" id="IPR003959">
    <property type="entry name" value="ATPase_AAA_core"/>
</dbReference>
<evidence type="ECO:0000256" key="7">
    <source>
        <dbReference type="SAM" id="MobiDB-lite"/>
    </source>
</evidence>
<dbReference type="Pfam" id="PF02861">
    <property type="entry name" value="Clp_N"/>
    <property type="match status" value="1"/>
</dbReference>
<dbReference type="InterPro" id="IPR013461">
    <property type="entry name" value="ClpA"/>
</dbReference>
<protein>
    <submittedName>
        <fullName evidence="9">ATP-dependent Clp protease ATP-binding subunit ClpA</fullName>
    </submittedName>
</protein>
<evidence type="ECO:0000256" key="2">
    <source>
        <dbReference type="ARBA" id="ARBA00022741"/>
    </source>
</evidence>
<dbReference type="PROSITE" id="PS00871">
    <property type="entry name" value="CLPAB_2"/>
    <property type="match status" value="1"/>
</dbReference>
<dbReference type="InterPro" id="IPR041546">
    <property type="entry name" value="ClpA/ClpB_AAA_lid"/>
</dbReference>
<dbReference type="PANTHER" id="PTHR11638">
    <property type="entry name" value="ATP-DEPENDENT CLP PROTEASE"/>
    <property type="match status" value="1"/>
</dbReference>
<dbReference type="InterPro" id="IPR003593">
    <property type="entry name" value="AAA+_ATPase"/>
</dbReference>
<gene>
    <name evidence="9" type="primary">clpA</name>
    <name evidence="9" type="ORF">SYV04_20425</name>
</gene>
<accession>A0ABU5H5N5</accession>
<feature type="region of interest" description="Disordered" evidence="7">
    <location>
        <begin position="148"/>
        <end position="172"/>
    </location>
</feature>
<dbReference type="InterPro" id="IPR050130">
    <property type="entry name" value="ClpA_ClpB"/>
</dbReference>
<comment type="caution">
    <text evidence="9">The sequence shown here is derived from an EMBL/GenBank/DDBJ whole genome shotgun (WGS) entry which is preliminary data.</text>
</comment>
<dbReference type="Gene3D" id="1.10.1780.10">
    <property type="entry name" value="Clp, N-terminal domain"/>
    <property type="match status" value="1"/>
</dbReference>
<dbReference type="NCBIfam" id="TIGR02639">
    <property type="entry name" value="ClpA"/>
    <property type="match status" value="1"/>
</dbReference>
<dbReference type="InterPro" id="IPR027417">
    <property type="entry name" value="P-loop_NTPase"/>
</dbReference>
<keyword evidence="9" id="KW-0645">Protease</keyword>
<sequence>MPGPQISQELQVSFRKALDAARKLRHEYVTLEHLLFALTRDDHTRDVLSGVGADVTRLQDRLASFLKERLEPLPEQVEVTPRHTLAVERVLERAALQALAAEQDIIDGRDVLMALLHEDKSHALFMLKQEGGARPDLLAASPQRAVAVTAPREGAQPGRPAEAREEESPSKAPLEAFTTDLLQQAREGRIDPLIGREKELERTIHVLCRRRKNNPVYVGEPGVGKTAIAEGLALRIHEGTVPEELKGASVYSLDMGALLGGTKFRGQFEERLKAVLKALREKKDAILFIDEIHTIVAAGTTSGGSMDAANLLKPALASGELRCIGSTTYQEYKSSFEKDRALSRRFQRIDVGEPSVEDTLSVLEGLRSRYEAHHRVRYTPEALRAAAELSARHINDRFLPDKAIDVLDETGAAERLKPVSERTGTVTVADVEAIVSKMARIPAKSVSAQERMQLQGLAKELQSVIFGQDEAIRAITNAIKLARSGLRAQTKPIGSFLFSGPTGVGKTELARQLAAALGVEFLRFDMSEYSEKHTASRLIGAPPGYVGFEQGGLLTEAVLKNPHAVLVLDEIEKAHSDLFNILLQVMDHATLTDSNGRKADFRNIIIILTTNAGAREVTRTKSMGFGERPPTVDTGRAQKAIEHTFTPEFRNRLDGWILFGDLSPESILKVVDKEVGLLRKMLTEKQVTLELTEAARQWLAKHGYEPAFGARPMARLVDTSLKTPLAEALLFGELSNGGTARFDVEEDALKLHVVASA</sequence>
<dbReference type="PROSITE" id="PS00870">
    <property type="entry name" value="CLPAB_1"/>
    <property type="match status" value="1"/>
</dbReference>
<dbReference type="InterPro" id="IPR004176">
    <property type="entry name" value="Clp_R_N"/>
</dbReference>
<keyword evidence="1 5" id="KW-0677">Repeat</keyword>
<proteinExistence type="inferred from homology"/>
<reference evidence="9 10" key="1">
    <citation type="submission" date="2023-12" db="EMBL/GenBank/DDBJ databases">
        <title>the genome sequence of Hyalangium sp. s54d21.</title>
        <authorList>
            <person name="Zhang X."/>
        </authorList>
    </citation>
    <scope>NUCLEOTIDE SEQUENCE [LARGE SCALE GENOMIC DNA]</scope>
    <source>
        <strain evidence="10">s54d21</strain>
    </source>
</reference>
<dbReference type="SMART" id="SM00382">
    <property type="entry name" value="AAA"/>
    <property type="match status" value="2"/>
</dbReference>
<dbReference type="PROSITE" id="PS51903">
    <property type="entry name" value="CLP_R"/>
    <property type="match status" value="1"/>
</dbReference>
<dbReference type="CDD" id="cd19499">
    <property type="entry name" value="RecA-like_ClpB_Hsp104-like"/>
    <property type="match status" value="1"/>
</dbReference>
<dbReference type="SUPFAM" id="SSF81923">
    <property type="entry name" value="Double Clp-N motif"/>
    <property type="match status" value="1"/>
</dbReference>
<evidence type="ECO:0000313" key="10">
    <source>
        <dbReference type="Proteomes" id="UP001291309"/>
    </source>
</evidence>
<dbReference type="Pfam" id="PF10431">
    <property type="entry name" value="ClpB_D2-small"/>
    <property type="match status" value="1"/>
</dbReference>
<evidence type="ECO:0000256" key="1">
    <source>
        <dbReference type="ARBA" id="ARBA00022737"/>
    </source>
</evidence>
<evidence type="ECO:0000313" key="9">
    <source>
        <dbReference type="EMBL" id="MDY7228801.1"/>
    </source>
</evidence>
<dbReference type="InterPro" id="IPR018368">
    <property type="entry name" value="ClpA/B_CS1"/>
</dbReference>
<evidence type="ECO:0000256" key="6">
    <source>
        <dbReference type="RuleBase" id="RU004432"/>
    </source>
</evidence>
<dbReference type="Gene3D" id="1.10.8.60">
    <property type="match status" value="2"/>
</dbReference>
<keyword evidence="2 6" id="KW-0547">Nucleotide-binding</keyword>
<dbReference type="PRINTS" id="PR00300">
    <property type="entry name" value="CLPPROTEASEA"/>
</dbReference>
<evidence type="ECO:0000256" key="5">
    <source>
        <dbReference type="PROSITE-ProRule" id="PRU01251"/>
    </source>
</evidence>
<keyword evidence="4 6" id="KW-0143">Chaperone</keyword>
<dbReference type="RefSeq" id="WP_321547517.1">
    <property type="nucleotide sequence ID" value="NZ_JAXIVS010000006.1"/>
</dbReference>
<dbReference type="SMART" id="SM01086">
    <property type="entry name" value="ClpB_D2-small"/>
    <property type="match status" value="1"/>
</dbReference>
<keyword evidence="10" id="KW-1185">Reference proteome</keyword>
<dbReference type="Pfam" id="PF17871">
    <property type="entry name" value="AAA_lid_9"/>
    <property type="match status" value="1"/>
</dbReference>
<dbReference type="CDD" id="cd00009">
    <property type="entry name" value="AAA"/>
    <property type="match status" value="1"/>
</dbReference>
<dbReference type="GO" id="GO:0005524">
    <property type="term" value="F:ATP binding"/>
    <property type="evidence" value="ECO:0007669"/>
    <property type="project" value="UniProtKB-KW"/>
</dbReference>
<dbReference type="Proteomes" id="UP001291309">
    <property type="component" value="Unassembled WGS sequence"/>
</dbReference>